<organism evidence="1 2">
    <name type="scientific">Opisthorchis felineus</name>
    <dbReference type="NCBI Taxonomy" id="147828"/>
    <lineage>
        <taxon>Eukaryota</taxon>
        <taxon>Metazoa</taxon>
        <taxon>Spiralia</taxon>
        <taxon>Lophotrochozoa</taxon>
        <taxon>Platyhelminthes</taxon>
        <taxon>Trematoda</taxon>
        <taxon>Digenea</taxon>
        <taxon>Opisthorchiida</taxon>
        <taxon>Opisthorchiata</taxon>
        <taxon>Opisthorchiidae</taxon>
        <taxon>Opisthorchis</taxon>
    </lineage>
</organism>
<proteinExistence type="predicted"/>
<comment type="caution">
    <text evidence="1">The sequence shown here is derived from an EMBL/GenBank/DDBJ whole genome shotgun (WGS) entry which is preliminary data.</text>
</comment>
<dbReference type="Proteomes" id="UP000308267">
    <property type="component" value="Unassembled WGS sequence"/>
</dbReference>
<protein>
    <submittedName>
        <fullName evidence="1">Uncharacterized protein</fullName>
    </submittedName>
</protein>
<keyword evidence="2" id="KW-1185">Reference proteome</keyword>
<dbReference type="EMBL" id="SJOL01001428">
    <property type="protein sequence ID" value="TGZ74842.1"/>
    <property type="molecule type" value="Genomic_DNA"/>
</dbReference>
<dbReference type="OrthoDB" id="10647262at2759"/>
<dbReference type="AlphaFoldDB" id="A0A4S2ME18"/>
<feature type="non-terminal residue" evidence="1">
    <location>
        <position position="1"/>
    </location>
</feature>
<reference evidence="1 2" key="1">
    <citation type="journal article" date="2019" name="BMC Genomics">
        <title>New insights from Opisthorchis felineus genome: update on genomics of the epidemiologically important liver flukes.</title>
        <authorList>
            <person name="Ershov N.I."/>
            <person name="Mordvinov V.A."/>
            <person name="Prokhortchouk E.B."/>
            <person name="Pakharukova M.Y."/>
            <person name="Gunbin K.V."/>
            <person name="Ustyantsev K."/>
            <person name="Genaev M.A."/>
            <person name="Blinov A.G."/>
            <person name="Mazur A."/>
            <person name="Boulygina E."/>
            <person name="Tsygankova S."/>
            <person name="Khrameeva E."/>
            <person name="Chekanov N."/>
            <person name="Fan G."/>
            <person name="Xiao A."/>
            <person name="Zhang H."/>
            <person name="Xu X."/>
            <person name="Yang H."/>
            <person name="Solovyev V."/>
            <person name="Lee S.M."/>
            <person name="Liu X."/>
            <person name="Afonnikov D.A."/>
            <person name="Skryabin K.G."/>
        </authorList>
    </citation>
    <scope>NUCLEOTIDE SEQUENCE [LARGE SCALE GENOMIC DNA]</scope>
    <source>
        <strain evidence="1">AK-0245</strain>
        <tissue evidence="1">Whole organism</tissue>
    </source>
</reference>
<gene>
    <name evidence="1" type="ORF">CRM22_000721</name>
</gene>
<evidence type="ECO:0000313" key="2">
    <source>
        <dbReference type="Proteomes" id="UP000308267"/>
    </source>
</evidence>
<accession>A0A4S2ME18</accession>
<evidence type="ECO:0000313" key="1">
    <source>
        <dbReference type="EMBL" id="TGZ74842.1"/>
    </source>
</evidence>
<sequence>FVAALCGWNNRGAGRISRLTVETTYRLFPRDVDHRRTEFIGRCLGFRTFNLLAFYGH</sequence>
<name>A0A4S2ME18_OPIFE</name>